<evidence type="ECO:0000313" key="2">
    <source>
        <dbReference type="Proteomes" id="UP000193467"/>
    </source>
</evidence>
<gene>
    <name evidence="1" type="ORF">BCR35DRAFT_304051</name>
</gene>
<evidence type="ECO:0000313" key="1">
    <source>
        <dbReference type="EMBL" id="ORY81207.1"/>
    </source>
</evidence>
<dbReference type="InParanoid" id="A0A1Y2FC63"/>
<dbReference type="AlphaFoldDB" id="A0A1Y2FC63"/>
<sequence length="189" mass="20528">MLSTIQADQADSPILSSRAVNVSNTQARTAAAPSPTHQLLITFDDSAQPLLLPIHGLVWALASPLLSTIASGHSEGSPIPITLPSSSSFHLLHTWIYLECIQALLHPLLAFSDEEETSRASPNEIVALCSLQEEETLLDRLELLSGLYRNALALRVGDTKLWSAMGGAWRILVDAWQVSRRRGRGGSRD</sequence>
<reference evidence="1 2" key="1">
    <citation type="submission" date="2016-07" db="EMBL/GenBank/DDBJ databases">
        <title>Pervasive Adenine N6-methylation of Active Genes in Fungi.</title>
        <authorList>
            <consortium name="DOE Joint Genome Institute"/>
            <person name="Mondo S.J."/>
            <person name="Dannebaum R.O."/>
            <person name="Kuo R.C."/>
            <person name="Labutti K."/>
            <person name="Haridas S."/>
            <person name="Kuo A."/>
            <person name="Salamov A."/>
            <person name="Ahrendt S.R."/>
            <person name="Lipzen A."/>
            <person name="Sullivan W."/>
            <person name="Andreopoulos W.B."/>
            <person name="Clum A."/>
            <person name="Lindquist E."/>
            <person name="Daum C."/>
            <person name="Ramamoorthy G.K."/>
            <person name="Gryganskyi A."/>
            <person name="Culley D."/>
            <person name="Magnuson J.K."/>
            <person name="James T.Y."/>
            <person name="O'Malley M.A."/>
            <person name="Stajich J.E."/>
            <person name="Spatafora J.W."/>
            <person name="Visel A."/>
            <person name="Grigoriev I.V."/>
        </authorList>
    </citation>
    <scope>NUCLEOTIDE SEQUENCE [LARGE SCALE GENOMIC DNA]</scope>
    <source>
        <strain evidence="1 2">62-1032</strain>
    </source>
</reference>
<evidence type="ECO:0008006" key="3">
    <source>
        <dbReference type="Google" id="ProtNLM"/>
    </source>
</evidence>
<organism evidence="1 2">
    <name type="scientific">Leucosporidium creatinivorum</name>
    <dbReference type="NCBI Taxonomy" id="106004"/>
    <lineage>
        <taxon>Eukaryota</taxon>
        <taxon>Fungi</taxon>
        <taxon>Dikarya</taxon>
        <taxon>Basidiomycota</taxon>
        <taxon>Pucciniomycotina</taxon>
        <taxon>Microbotryomycetes</taxon>
        <taxon>Leucosporidiales</taxon>
        <taxon>Leucosporidium</taxon>
    </lineage>
</organism>
<dbReference type="OrthoDB" id="2570975at2759"/>
<accession>A0A1Y2FC63</accession>
<dbReference type="EMBL" id="MCGR01000023">
    <property type="protein sequence ID" value="ORY81207.1"/>
    <property type="molecule type" value="Genomic_DNA"/>
</dbReference>
<dbReference type="Proteomes" id="UP000193467">
    <property type="component" value="Unassembled WGS sequence"/>
</dbReference>
<keyword evidence="2" id="KW-1185">Reference proteome</keyword>
<protein>
    <recommendedName>
        <fullName evidence="3">BTB domain-containing protein</fullName>
    </recommendedName>
</protein>
<proteinExistence type="predicted"/>
<name>A0A1Y2FC63_9BASI</name>
<comment type="caution">
    <text evidence="1">The sequence shown here is derived from an EMBL/GenBank/DDBJ whole genome shotgun (WGS) entry which is preliminary data.</text>
</comment>